<comment type="caution">
    <text evidence="1">The sequence shown here is derived from an EMBL/GenBank/DDBJ whole genome shotgun (WGS) entry which is preliminary data.</text>
</comment>
<accession>A0A0L0W3J7</accession>
<proteinExistence type="predicted"/>
<gene>
    <name evidence="1" type="ORF">PSTG_00598</name>
</gene>
<reference evidence="2" key="1">
    <citation type="submission" date="2014-03" db="EMBL/GenBank/DDBJ databases">
        <title>The Genome Sequence of Puccinia striiformis f. sp. tritici PST-78.</title>
        <authorList>
            <consortium name="The Broad Institute Genome Sequencing Platform"/>
            <person name="Cuomo C."/>
            <person name="Hulbert S."/>
            <person name="Chen X."/>
            <person name="Walker B."/>
            <person name="Young S.K."/>
            <person name="Zeng Q."/>
            <person name="Gargeya S."/>
            <person name="Fitzgerald M."/>
            <person name="Haas B."/>
            <person name="Abouelleil A."/>
            <person name="Alvarado L."/>
            <person name="Arachchi H.M."/>
            <person name="Berlin A.M."/>
            <person name="Chapman S.B."/>
            <person name="Goldberg J."/>
            <person name="Griggs A."/>
            <person name="Gujja S."/>
            <person name="Hansen M."/>
            <person name="Howarth C."/>
            <person name="Imamovic A."/>
            <person name="Larimer J."/>
            <person name="McCowan C."/>
            <person name="Montmayeur A."/>
            <person name="Murphy C."/>
            <person name="Neiman D."/>
            <person name="Pearson M."/>
            <person name="Priest M."/>
            <person name="Roberts A."/>
            <person name="Saif S."/>
            <person name="Shea T."/>
            <person name="Sisk P."/>
            <person name="Sykes S."/>
            <person name="Wortman J."/>
            <person name="Nusbaum C."/>
            <person name="Birren B."/>
        </authorList>
    </citation>
    <scope>NUCLEOTIDE SEQUENCE [LARGE SCALE GENOMIC DNA]</scope>
    <source>
        <strain evidence="2">race PST-78</strain>
    </source>
</reference>
<evidence type="ECO:0000313" key="1">
    <source>
        <dbReference type="EMBL" id="KNF06086.1"/>
    </source>
</evidence>
<sequence length="242" mass="27460">MIIYSGTQNRRFQVTKVVNEAQKTKKHKYNPHNGFIRQYHSVTRDQEKVILNGCGRDVRPGLGLLFMEQERKNGKNKVSDFEEGKAQNNDDWMDALAVTPCCLRKVTTLDNKFLTRGLRVGYIPLSNDDPNIHTERAQEEALGFSECDCSTCIPAEAEALIKGFQQLTASNFDGGLENPFSIAKDPTLVILTRNRNKQAHKGTCSYPSPVANDLVQYLTDQFEEFYYNLSQPKVCDSSRQQK</sequence>
<evidence type="ECO:0000313" key="2">
    <source>
        <dbReference type="Proteomes" id="UP000054564"/>
    </source>
</evidence>
<dbReference type="EMBL" id="AJIL01000004">
    <property type="protein sequence ID" value="KNF06086.1"/>
    <property type="molecule type" value="Genomic_DNA"/>
</dbReference>
<name>A0A0L0W3J7_9BASI</name>
<dbReference type="STRING" id="1165861.A0A0L0W3J7"/>
<dbReference type="Proteomes" id="UP000054564">
    <property type="component" value="Unassembled WGS sequence"/>
</dbReference>
<organism evidence="1 2">
    <name type="scientific">Puccinia striiformis f. sp. tritici PST-78</name>
    <dbReference type="NCBI Taxonomy" id="1165861"/>
    <lineage>
        <taxon>Eukaryota</taxon>
        <taxon>Fungi</taxon>
        <taxon>Dikarya</taxon>
        <taxon>Basidiomycota</taxon>
        <taxon>Pucciniomycotina</taxon>
        <taxon>Pucciniomycetes</taxon>
        <taxon>Pucciniales</taxon>
        <taxon>Pucciniaceae</taxon>
        <taxon>Puccinia</taxon>
    </lineage>
</organism>
<dbReference type="AlphaFoldDB" id="A0A0L0W3J7"/>
<keyword evidence="2" id="KW-1185">Reference proteome</keyword>
<protein>
    <submittedName>
        <fullName evidence="1">Uncharacterized protein</fullName>
    </submittedName>
</protein>